<gene>
    <name evidence="1" type="ORF">DJ010_12890</name>
</gene>
<protein>
    <submittedName>
        <fullName evidence="1">Uncharacterized protein</fullName>
    </submittedName>
</protein>
<evidence type="ECO:0000313" key="1">
    <source>
        <dbReference type="EMBL" id="PWN02599.1"/>
    </source>
</evidence>
<dbReference type="EMBL" id="QGDD01000005">
    <property type="protein sequence ID" value="PWN02599.1"/>
    <property type="molecule type" value="Genomic_DNA"/>
</dbReference>
<name>A0A316TH99_9ACTN</name>
<comment type="caution">
    <text evidence="1">The sequence shown here is derived from an EMBL/GenBank/DDBJ whole genome shotgun (WGS) entry which is preliminary data.</text>
</comment>
<accession>A0A316TH99</accession>
<reference evidence="1 2" key="1">
    <citation type="submission" date="2018-05" db="EMBL/GenBank/DDBJ databases">
        <title>Nocardioides silvaticus genome.</title>
        <authorList>
            <person name="Li C."/>
            <person name="Wang G."/>
        </authorList>
    </citation>
    <scope>NUCLEOTIDE SEQUENCE [LARGE SCALE GENOMIC DNA]</scope>
    <source>
        <strain evidence="1 2">CCTCC AB 2018079</strain>
    </source>
</reference>
<dbReference type="AlphaFoldDB" id="A0A316TH99"/>
<sequence>MVLSGSLLGPPVDAAITLTPKQKILTLKNVDQVATCKFQANRVTPNFVRYTLTASARPSGIDGYRANVWNEVKCYVLPAGDTDINNAMISFTASKNGANMLPENTKGAVPYFGAYTLCGSAEVKKKNGDSTFSPLECK</sequence>
<proteinExistence type="predicted"/>
<evidence type="ECO:0000313" key="2">
    <source>
        <dbReference type="Proteomes" id="UP000245507"/>
    </source>
</evidence>
<organism evidence="1 2">
    <name type="scientific">Nocardioides silvaticus</name>
    <dbReference type="NCBI Taxonomy" id="2201891"/>
    <lineage>
        <taxon>Bacteria</taxon>
        <taxon>Bacillati</taxon>
        <taxon>Actinomycetota</taxon>
        <taxon>Actinomycetes</taxon>
        <taxon>Propionibacteriales</taxon>
        <taxon>Nocardioidaceae</taxon>
        <taxon>Nocardioides</taxon>
    </lineage>
</organism>
<keyword evidence="2" id="KW-1185">Reference proteome</keyword>
<dbReference type="Proteomes" id="UP000245507">
    <property type="component" value="Unassembled WGS sequence"/>
</dbReference>